<evidence type="ECO:0000313" key="2">
    <source>
        <dbReference type="Proteomes" id="UP000492821"/>
    </source>
</evidence>
<accession>A0A7E4VF55</accession>
<dbReference type="Proteomes" id="UP000492821">
    <property type="component" value="Unassembled WGS sequence"/>
</dbReference>
<sequence>MPCSSCDVAVHFTMLAVLRLLVLAAADYSPPYSGEGRVLRIAIVPRFTLLSRNTVLPGTLSEALLKGPAEPSWQRDFASIFEFDPATDRGQRLCTRGGLNWGISDCQRYRQPLQRLWQAEYSAMEISRKF</sequence>
<feature type="signal peptide" evidence="1">
    <location>
        <begin position="1"/>
        <end position="26"/>
    </location>
</feature>
<reference evidence="2" key="1">
    <citation type="journal article" date="2013" name="Genetics">
        <title>The draft genome and transcriptome of Panagrellus redivivus are shaped by the harsh demands of a free-living lifestyle.</title>
        <authorList>
            <person name="Srinivasan J."/>
            <person name="Dillman A.R."/>
            <person name="Macchietto M.G."/>
            <person name="Heikkinen L."/>
            <person name="Lakso M."/>
            <person name="Fracchia K.M."/>
            <person name="Antoshechkin I."/>
            <person name="Mortazavi A."/>
            <person name="Wong G."/>
            <person name="Sternberg P.W."/>
        </authorList>
    </citation>
    <scope>NUCLEOTIDE SEQUENCE [LARGE SCALE GENOMIC DNA]</scope>
    <source>
        <strain evidence="2">MT8872</strain>
    </source>
</reference>
<reference evidence="3" key="2">
    <citation type="submission" date="2020-10" db="UniProtKB">
        <authorList>
            <consortium name="WormBaseParasite"/>
        </authorList>
    </citation>
    <scope>IDENTIFICATION</scope>
</reference>
<organism evidence="2 3">
    <name type="scientific">Panagrellus redivivus</name>
    <name type="common">Microworm</name>
    <dbReference type="NCBI Taxonomy" id="6233"/>
    <lineage>
        <taxon>Eukaryota</taxon>
        <taxon>Metazoa</taxon>
        <taxon>Ecdysozoa</taxon>
        <taxon>Nematoda</taxon>
        <taxon>Chromadorea</taxon>
        <taxon>Rhabditida</taxon>
        <taxon>Tylenchina</taxon>
        <taxon>Panagrolaimomorpha</taxon>
        <taxon>Panagrolaimoidea</taxon>
        <taxon>Panagrolaimidae</taxon>
        <taxon>Panagrellus</taxon>
    </lineage>
</organism>
<proteinExistence type="predicted"/>
<evidence type="ECO:0000313" key="3">
    <source>
        <dbReference type="WBParaSite" id="Pan_g20350.t1"/>
    </source>
</evidence>
<name>A0A7E4VF55_PANRE</name>
<feature type="chain" id="PRO_5028919861" evidence="1">
    <location>
        <begin position="27"/>
        <end position="130"/>
    </location>
</feature>
<evidence type="ECO:0000256" key="1">
    <source>
        <dbReference type="SAM" id="SignalP"/>
    </source>
</evidence>
<keyword evidence="2" id="KW-1185">Reference proteome</keyword>
<dbReference type="WBParaSite" id="Pan_g20350.t1">
    <property type="protein sequence ID" value="Pan_g20350.t1"/>
    <property type="gene ID" value="Pan_g20350"/>
</dbReference>
<keyword evidence="1" id="KW-0732">Signal</keyword>
<protein>
    <submittedName>
        <fullName evidence="3">Secreted protein</fullName>
    </submittedName>
</protein>
<dbReference type="AlphaFoldDB" id="A0A7E4VF55"/>